<sequence>MNTCNVLKLKALTAAILLATLGSAAQATEGGGGVYPNGNENYLAGALPPPGTYFLTYASRYEASTLRDNNGNRIPLDFNVQANALALRVVRVTDQQLLGGQLLFHAVAPLVNLKVKAGAANGSTSGLADMVFGTGLGYHASDKLHYVWAVDVTAPTGSYDSNKLANLGRNYWNIEPVFAVTYVQPTGINADVKVMYDFNGVNHATDYRSGQELHADYSVGWALGNGWTVGVGGFVYQQITDDKKNGVTVANNKGRAYAIGPSVKYDTGKGWFVMAKLEQEHGVLNRAEGSTFRIKALLPF</sequence>
<dbReference type="AlphaFoldDB" id="A0AAU7LZC2"/>
<evidence type="ECO:0000313" key="2">
    <source>
        <dbReference type="EMBL" id="XBP72971.1"/>
    </source>
</evidence>
<dbReference type="EMBL" id="CP157678">
    <property type="protein sequence ID" value="XBP72971.1"/>
    <property type="molecule type" value="Genomic_DNA"/>
</dbReference>
<evidence type="ECO:0000256" key="1">
    <source>
        <dbReference type="SAM" id="SignalP"/>
    </source>
</evidence>
<accession>A0AAU7LZC2</accession>
<protein>
    <submittedName>
        <fullName evidence="2">Transporter</fullName>
    </submittedName>
</protein>
<organism evidence="2">
    <name type="scientific">Polaromonas hydrogenivorans</name>
    <dbReference type="NCBI Taxonomy" id="335476"/>
    <lineage>
        <taxon>Bacteria</taxon>
        <taxon>Pseudomonadati</taxon>
        <taxon>Pseudomonadota</taxon>
        <taxon>Betaproteobacteria</taxon>
        <taxon>Burkholderiales</taxon>
        <taxon>Comamonadaceae</taxon>
        <taxon>Polaromonas</taxon>
    </lineage>
</organism>
<feature type="signal peptide" evidence="1">
    <location>
        <begin position="1"/>
        <end position="27"/>
    </location>
</feature>
<dbReference type="InterPro" id="IPR025737">
    <property type="entry name" value="FApF"/>
</dbReference>
<proteinExistence type="predicted"/>
<name>A0AAU7LZC2_9BURK</name>
<geneLocation type="plasmid" evidence="2">
    <name>p3</name>
</geneLocation>
<gene>
    <name evidence="2" type="ORF">ABLV49_24575</name>
</gene>
<keyword evidence="1" id="KW-0732">Signal</keyword>
<reference evidence="2" key="1">
    <citation type="submission" date="2024-05" db="EMBL/GenBank/DDBJ databases">
        <authorList>
            <person name="Bunk B."/>
            <person name="Swiderski J."/>
            <person name="Sproer C."/>
            <person name="Thiel V."/>
        </authorList>
    </citation>
    <scope>NUCLEOTIDE SEQUENCE</scope>
    <source>
        <strain evidence="2">DSM 17735</strain>
        <plasmid evidence="2">p3</plasmid>
    </source>
</reference>
<dbReference type="Pfam" id="PF13557">
    <property type="entry name" value="Phenol_MetA_deg"/>
    <property type="match status" value="1"/>
</dbReference>
<keyword evidence="2" id="KW-0614">Plasmid</keyword>
<feature type="chain" id="PRO_5043526365" evidence="1">
    <location>
        <begin position="28"/>
        <end position="300"/>
    </location>
</feature>
<dbReference type="RefSeq" id="WP_349282843.1">
    <property type="nucleotide sequence ID" value="NZ_CBCSCU010000053.1"/>
</dbReference>